<dbReference type="CDD" id="cd00093">
    <property type="entry name" value="HTH_XRE"/>
    <property type="match status" value="1"/>
</dbReference>
<evidence type="ECO:0000313" key="3">
    <source>
        <dbReference type="Proteomes" id="UP000430564"/>
    </source>
</evidence>
<protein>
    <submittedName>
        <fullName evidence="2">Helix-turn-helix domain-containing protein</fullName>
    </submittedName>
</protein>
<dbReference type="InterPro" id="IPR001387">
    <property type="entry name" value="Cro/C1-type_HTH"/>
</dbReference>
<dbReference type="InterPro" id="IPR009057">
    <property type="entry name" value="Homeodomain-like_sf"/>
</dbReference>
<dbReference type="AlphaFoldDB" id="A0A6I1EJF5"/>
<comment type="caution">
    <text evidence="2">The sequence shown here is derived from an EMBL/GenBank/DDBJ whole genome shotgun (WGS) entry which is preliminary data.</text>
</comment>
<sequence length="151" mass="17947">MIDVKQQHSVSQWSFNGTAREDHVIHDFQIRRIREFHERGYSQRQAATELGINRRTVRKYWNAGSDADATPRTRKRHRVLEPFAQKIRKLYAQHRNCRIVREELEKDKGIPSVALRTIQEFVQQYKRELAIEEHKRIRPSSSPDPAKTTTM</sequence>
<dbReference type="Proteomes" id="UP000430564">
    <property type="component" value="Unassembled WGS sequence"/>
</dbReference>
<dbReference type="Pfam" id="PF01381">
    <property type="entry name" value="HTH_3"/>
    <property type="match status" value="1"/>
</dbReference>
<accession>A0A6I1EJF5</accession>
<dbReference type="PROSITE" id="PS50531">
    <property type="entry name" value="HTH_IS21"/>
    <property type="match status" value="1"/>
</dbReference>
<dbReference type="Gene3D" id="1.10.10.60">
    <property type="entry name" value="Homeodomain-like"/>
    <property type="match status" value="1"/>
</dbReference>
<organism evidence="2 3">
    <name type="scientific">Sutterella seckii</name>
    <dbReference type="NCBI Taxonomy" id="1944635"/>
    <lineage>
        <taxon>Bacteria</taxon>
        <taxon>Pseudomonadati</taxon>
        <taxon>Pseudomonadota</taxon>
        <taxon>Betaproteobacteria</taxon>
        <taxon>Burkholderiales</taxon>
        <taxon>Sutterellaceae</taxon>
        <taxon>Sutterella</taxon>
    </lineage>
</organism>
<dbReference type="InterPro" id="IPR017894">
    <property type="entry name" value="HTH_IS21_transposase_type"/>
</dbReference>
<dbReference type="OrthoDB" id="3542865at2"/>
<feature type="domain" description="HTH IS21-type" evidence="1">
    <location>
        <begin position="28"/>
        <end position="91"/>
    </location>
</feature>
<name>A0A6I1EJF5_9BURK</name>
<gene>
    <name evidence="2" type="ORF">GBM95_07235</name>
</gene>
<dbReference type="EMBL" id="WEHX01000044">
    <property type="protein sequence ID" value="KAB7658699.1"/>
    <property type="molecule type" value="Genomic_DNA"/>
</dbReference>
<reference evidence="2 3" key="1">
    <citation type="submission" date="2019-10" db="EMBL/GenBank/DDBJ databases">
        <title>Genome diversity of Sutterella seckii.</title>
        <authorList>
            <person name="Chaplin A.V."/>
            <person name="Sokolova S.R."/>
            <person name="Mosin K.A."/>
            <person name="Ivanova E.L."/>
            <person name="Kochetkova T.O."/>
            <person name="Goltsov A.Y."/>
            <person name="Trofimov D.Y."/>
            <person name="Efimov B.A."/>
        </authorList>
    </citation>
    <scope>NUCLEOTIDE SEQUENCE [LARGE SCALE GENOMIC DNA]</scope>
    <source>
        <strain evidence="2 3">ASD393</strain>
    </source>
</reference>
<evidence type="ECO:0000313" key="2">
    <source>
        <dbReference type="EMBL" id="KAB7658699.1"/>
    </source>
</evidence>
<evidence type="ECO:0000259" key="1">
    <source>
        <dbReference type="PROSITE" id="PS50531"/>
    </source>
</evidence>
<proteinExistence type="predicted"/>
<dbReference type="SUPFAM" id="SSF46689">
    <property type="entry name" value="Homeodomain-like"/>
    <property type="match status" value="1"/>
</dbReference>